<name>A0A1M7BWD1_9BACT</name>
<feature type="signal peptide" evidence="1">
    <location>
        <begin position="1"/>
        <end position="22"/>
    </location>
</feature>
<sequence length="148" mass="15680">MKKFQVFFLLACMCLAFGTVNAATSHTSGQPLWYMGKSFSNYAPAKRLTPVSVRVNVLSLLGVPINVCSLVGQTLIGSTFYYKDGSSVLPAPVQCYNYEQVPAILQVAEGDLVVAWGTVLSTGIQTAANKTVTAADISAGVVTVNLLL</sequence>
<feature type="chain" id="PRO_5012274608" evidence="1">
    <location>
        <begin position="23"/>
        <end position="148"/>
    </location>
</feature>
<keyword evidence="3" id="KW-1185">Reference proteome</keyword>
<proteinExistence type="predicted"/>
<accession>A0A1M7BWD1</accession>
<evidence type="ECO:0000313" key="3">
    <source>
        <dbReference type="Proteomes" id="UP000184420"/>
    </source>
</evidence>
<gene>
    <name evidence="2" type="ORF">SAMN05444266_104103</name>
</gene>
<reference evidence="2 3" key="1">
    <citation type="submission" date="2016-11" db="EMBL/GenBank/DDBJ databases">
        <authorList>
            <person name="Jaros S."/>
            <person name="Januszkiewicz K."/>
            <person name="Wedrychowicz H."/>
        </authorList>
    </citation>
    <scope>NUCLEOTIDE SEQUENCE [LARGE SCALE GENOMIC DNA]</scope>
    <source>
        <strain evidence="2 3">DSM 27406</strain>
    </source>
</reference>
<protein>
    <submittedName>
        <fullName evidence="2">Uncharacterized protein</fullName>
    </submittedName>
</protein>
<dbReference type="RefSeq" id="WP_073080667.1">
    <property type="nucleotide sequence ID" value="NZ_FRBL01000004.1"/>
</dbReference>
<evidence type="ECO:0000313" key="2">
    <source>
        <dbReference type="EMBL" id="SHL59291.1"/>
    </source>
</evidence>
<keyword evidence="1" id="KW-0732">Signal</keyword>
<dbReference type="Proteomes" id="UP000184420">
    <property type="component" value="Unassembled WGS sequence"/>
</dbReference>
<organism evidence="2 3">
    <name type="scientific">Chitinophaga jiangningensis</name>
    <dbReference type="NCBI Taxonomy" id="1419482"/>
    <lineage>
        <taxon>Bacteria</taxon>
        <taxon>Pseudomonadati</taxon>
        <taxon>Bacteroidota</taxon>
        <taxon>Chitinophagia</taxon>
        <taxon>Chitinophagales</taxon>
        <taxon>Chitinophagaceae</taxon>
        <taxon>Chitinophaga</taxon>
    </lineage>
</organism>
<dbReference type="AlphaFoldDB" id="A0A1M7BWD1"/>
<dbReference type="EMBL" id="FRBL01000004">
    <property type="protein sequence ID" value="SHL59291.1"/>
    <property type="molecule type" value="Genomic_DNA"/>
</dbReference>
<evidence type="ECO:0000256" key="1">
    <source>
        <dbReference type="SAM" id="SignalP"/>
    </source>
</evidence>
<dbReference type="OrthoDB" id="9838001at2"/>